<dbReference type="AlphaFoldDB" id="A0A371GNE9"/>
<protein>
    <submittedName>
        <fullName evidence="2">Uncharacterized protein</fullName>
    </submittedName>
</protein>
<dbReference type="EMBL" id="QJKJ01004953">
    <property type="protein sequence ID" value="RDX92095.1"/>
    <property type="molecule type" value="Genomic_DNA"/>
</dbReference>
<feature type="non-terminal residue" evidence="2">
    <location>
        <position position="1"/>
    </location>
</feature>
<evidence type="ECO:0000313" key="3">
    <source>
        <dbReference type="Proteomes" id="UP000257109"/>
    </source>
</evidence>
<keyword evidence="3" id="KW-1185">Reference proteome</keyword>
<reference evidence="2" key="1">
    <citation type="submission" date="2018-05" db="EMBL/GenBank/DDBJ databases">
        <title>Draft genome of Mucuna pruriens seed.</title>
        <authorList>
            <person name="Nnadi N.E."/>
            <person name="Vos R."/>
            <person name="Hasami M.H."/>
            <person name="Devisetty U.K."/>
            <person name="Aguiy J.C."/>
        </authorList>
    </citation>
    <scope>NUCLEOTIDE SEQUENCE [LARGE SCALE GENOMIC DNA]</scope>
    <source>
        <strain evidence="2">JCA_2017</strain>
    </source>
</reference>
<proteinExistence type="predicted"/>
<organism evidence="2 3">
    <name type="scientific">Mucuna pruriens</name>
    <name type="common">Velvet bean</name>
    <name type="synonym">Dolichos pruriens</name>
    <dbReference type="NCBI Taxonomy" id="157652"/>
    <lineage>
        <taxon>Eukaryota</taxon>
        <taxon>Viridiplantae</taxon>
        <taxon>Streptophyta</taxon>
        <taxon>Embryophyta</taxon>
        <taxon>Tracheophyta</taxon>
        <taxon>Spermatophyta</taxon>
        <taxon>Magnoliopsida</taxon>
        <taxon>eudicotyledons</taxon>
        <taxon>Gunneridae</taxon>
        <taxon>Pentapetalae</taxon>
        <taxon>rosids</taxon>
        <taxon>fabids</taxon>
        <taxon>Fabales</taxon>
        <taxon>Fabaceae</taxon>
        <taxon>Papilionoideae</taxon>
        <taxon>50 kb inversion clade</taxon>
        <taxon>NPAAA clade</taxon>
        <taxon>indigoferoid/millettioid clade</taxon>
        <taxon>Phaseoleae</taxon>
        <taxon>Mucuna</taxon>
    </lineage>
</organism>
<gene>
    <name evidence="2" type="ORF">CR513_25831</name>
</gene>
<feature type="compositionally biased region" description="Polar residues" evidence="1">
    <location>
        <begin position="20"/>
        <end position="29"/>
    </location>
</feature>
<accession>A0A371GNE9</accession>
<name>A0A371GNE9_MUCPR</name>
<comment type="caution">
    <text evidence="2">The sequence shown here is derived from an EMBL/GenBank/DDBJ whole genome shotgun (WGS) entry which is preliminary data.</text>
</comment>
<evidence type="ECO:0000256" key="1">
    <source>
        <dbReference type="SAM" id="MobiDB-lite"/>
    </source>
</evidence>
<evidence type="ECO:0000313" key="2">
    <source>
        <dbReference type="EMBL" id="RDX92095.1"/>
    </source>
</evidence>
<feature type="region of interest" description="Disordered" evidence="1">
    <location>
        <begin position="1"/>
        <end position="33"/>
    </location>
</feature>
<dbReference type="Proteomes" id="UP000257109">
    <property type="component" value="Unassembled WGS sequence"/>
</dbReference>
<sequence length="130" mass="14658">MKPLPRTKVTLPKSGGRPIDSSSRPTTYTKEAYHDGTRAKGRLLLIDDKGGVLTLCLQVPRMSGPWSLQSFPHQRAITHYNTMALLDIGAWTFLGHSPWPKDKYRIPNSVVTNNGTQFVSNSIREFYEEL</sequence>